<comment type="caution">
    <text evidence="2">The sequence shown here is derived from an EMBL/GenBank/DDBJ whole genome shotgun (WGS) entry which is preliminary data.</text>
</comment>
<proteinExistence type="predicted"/>
<feature type="region of interest" description="Disordered" evidence="1">
    <location>
        <begin position="51"/>
        <end position="71"/>
    </location>
</feature>
<organism evidence="2 3">
    <name type="scientific">Paramuricea clavata</name>
    <name type="common">Red gorgonian</name>
    <name type="synonym">Violescent sea-whip</name>
    <dbReference type="NCBI Taxonomy" id="317549"/>
    <lineage>
        <taxon>Eukaryota</taxon>
        <taxon>Metazoa</taxon>
        <taxon>Cnidaria</taxon>
        <taxon>Anthozoa</taxon>
        <taxon>Octocorallia</taxon>
        <taxon>Malacalcyonacea</taxon>
        <taxon>Plexauridae</taxon>
        <taxon>Paramuricea</taxon>
    </lineage>
</organism>
<feature type="compositionally biased region" description="Polar residues" evidence="1">
    <location>
        <begin position="59"/>
        <end position="68"/>
    </location>
</feature>
<name>A0A7D9L4Q2_PARCT</name>
<sequence length="98" mass="10905">MHQLPVLQQLLKTFNLNEPSCKNTCSRLSGRKKRGCPCRDENLHCTDKCSCGSKKSKNQEQSTANANAGKNAFDRHQAAIEVSNREITVSKASVHTEF</sequence>
<protein>
    <submittedName>
        <fullName evidence="2">Uncharacterized protein</fullName>
    </submittedName>
</protein>
<reference evidence="2" key="1">
    <citation type="submission" date="2020-04" db="EMBL/GenBank/DDBJ databases">
        <authorList>
            <person name="Alioto T."/>
            <person name="Alioto T."/>
            <person name="Gomez Garrido J."/>
        </authorList>
    </citation>
    <scope>NUCLEOTIDE SEQUENCE</scope>
    <source>
        <strain evidence="2">A484AB</strain>
    </source>
</reference>
<keyword evidence="3" id="KW-1185">Reference proteome</keyword>
<accession>A0A7D9L4Q2</accession>
<evidence type="ECO:0000313" key="3">
    <source>
        <dbReference type="Proteomes" id="UP001152795"/>
    </source>
</evidence>
<evidence type="ECO:0000313" key="2">
    <source>
        <dbReference type="EMBL" id="CAB4025096.1"/>
    </source>
</evidence>
<dbReference type="OrthoDB" id="10589085at2759"/>
<dbReference type="Proteomes" id="UP001152795">
    <property type="component" value="Unassembled WGS sequence"/>
</dbReference>
<dbReference type="EMBL" id="CACRXK020013410">
    <property type="protein sequence ID" value="CAB4025096.1"/>
    <property type="molecule type" value="Genomic_DNA"/>
</dbReference>
<evidence type="ECO:0000256" key="1">
    <source>
        <dbReference type="SAM" id="MobiDB-lite"/>
    </source>
</evidence>
<gene>
    <name evidence="2" type="ORF">PACLA_8A084445</name>
</gene>
<dbReference type="AlphaFoldDB" id="A0A7D9L4Q2"/>